<comment type="catalytic activity">
    <reaction evidence="4 7">
        <text>uridine(38/39/40) in tRNA = pseudouridine(38/39/40) in tRNA</text>
        <dbReference type="Rhea" id="RHEA:22376"/>
        <dbReference type="Rhea" id="RHEA-COMP:10085"/>
        <dbReference type="Rhea" id="RHEA-COMP:10087"/>
        <dbReference type="ChEBI" id="CHEBI:65314"/>
        <dbReference type="ChEBI" id="CHEBI:65315"/>
        <dbReference type="EC" id="5.4.99.12"/>
    </reaction>
</comment>
<keyword evidence="3 4" id="KW-0413">Isomerase</keyword>
<evidence type="ECO:0000256" key="6">
    <source>
        <dbReference type="PIRSR" id="PIRSR001430-2"/>
    </source>
</evidence>
<accession>A0A3N5BNB0</accession>
<dbReference type="HAMAP" id="MF_00171">
    <property type="entry name" value="TruA"/>
    <property type="match status" value="1"/>
</dbReference>
<gene>
    <name evidence="4" type="primary">truA</name>
    <name evidence="9" type="ORF">EDD62_1211</name>
</gene>
<sequence>MERILMSLQYNGAAYQGFQIQHDLKTVQRELERITQRMHQQFVRIHPASRTDKGVHALEQFIHFDSHLTLPEDKWMHAFNSALPNDIVVTRVNKVDDQFHCRYDTIGKMYRYRVYTNPLRDPLKVNLMTHMPYDLNITDMQKAARLFEGTHDFTSFCSAKTEIDRKVRTIYLSKVIETTYGFDFVIVGDGFLYNMVRIIVNFLTDIAQGFREVDDVHKVIEARDRTKAHKTAPSEGLYLERTFYSEDELKHCVAELNTL</sequence>
<dbReference type="PANTHER" id="PTHR11142:SF0">
    <property type="entry name" value="TRNA PSEUDOURIDINE SYNTHASE-LIKE 1"/>
    <property type="match status" value="1"/>
</dbReference>
<dbReference type="CDD" id="cd02570">
    <property type="entry name" value="PseudoU_synth_EcTruA"/>
    <property type="match status" value="1"/>
</dbReference>
<comment type="caution">
    <text evidence="9">The sequence shown here is derived from an EMBL/GenBank/DDBJ whole genome shotgun (WGS) entry which is preliminary data.</text>
</comment>
<feature type="active site" description="Nucleophile" evidence="4 5">
    <location>
        <position position="52"/>
    </location>
</feature>
<evidence type="ECO:0000256" key="4">
    <source>
        <dbReference type="HAMAP-Rule" id="MF_00171"/>
    </source>
</evidence>
<evidence type="ECO:0000259" key="8">
    <source>
        <dbReference type="Pfam" id="PF01416"/>
    </source>
</evidence>
<dbReference type="AlphaFoldDB" id="A0A3N5BNB0"/>
<feature type="domain" description="Pseudouridine synthase I TruA alpha/beta" evidence="8">
    <location>
        <begin position="9"/>
        <end position="104"/>
    </location>
</feature>
<dbReference type="Gene3D" id="3.30.70.660">
    <property type="entry name" value="Pseudouridine synthase I, catalytic domain, C-terminal subdomain"/>
    <property type="match status" value="1"/>
</dbReference>
<comment type="caution">
    <text evidence="4">Lacks conserved residue(s) required for the propagation of feature annotation.</text>
</comment>
<dbReference type="FunFam" id="3.30.70.580:FF:000001">
    <property type="entry name" value="tRNA pseudouridine synthase A"/>
    <property type="match status" value="1"/>
</dbReference>
<dbReference type="PIRSF" id="PIRSF001430">
    <property type="entry name" value="tRNA_psdUrid_synth"/>
    <property type="match status" value="1"/>
</dbReference>
<dbReference type="InterPro" id="IPR020103">
    <property type="entry name" value="PsdUridine_synth_cat_dom_sf"/>
</dbReference>
<dbReference type="InterPro" id="IPR020095">
    <property type="entry name" value="PsdUridine_synth_TruA_C"/>
</dbReference>
<dbReference type="SUPFAM" id="SSF55120">
    <property type="entry name" value="Pseudouridine synthase"/>
    <property type="match status" value="1"/>
</dbReference>
<keyword evidence="10" id="KW-1185">Reference proteome</keyword>
<dbReference type="InterPro" id="IPR020094">
    <property type="entry name" value="TruA/RsuA/RluB/E/F_N"/>
</dbReference>
<evidence type="ECO:0000256" key="1">
    <source>
        <dbReference type="ARBA" id="ARBA00009375"/>
    </source>
</evidence>
<comment type="function">
    <text evidence="4">Formation of pseudouridine at positions 38, 39 and 40 in the anticodon stem and loop of transfer RNAs.</text>
</comment>
<evidence type="ECO:0000256" key="2">
    <source>
        <dbReference type="ARBA" id="ARBA00022694"/>
    </source>
</evidence>
<dbReference type="InterPro" id="IPR020097">
    <property type="entry name" value="PsdUridine_synth_TruA_a/b_dom"/>
</dbReference>
<keyword evidence="2 4" id="KW-0819">tRNA processing</keyword>
<dbReference type="EC" id="5.4.99.12" evidence="4"/>
<name>A0A3N5BNB0_9BACL</name>
<comment type="subunit">
    <text evidence="4">Homodimer.</text>
</comment>
<comment type="similarity">
    <text evidence="1 4 7">Belongs to the tRNA pseudouridine synthase TruA family.</text>
</comment>
<reference evidence="9 10" key="1">
    <citation type="submission" date="2018-11" db="EMBL/GenBank/DDBJ databases">
        <title>Genomic Encyclopedia of Type Strains, Phase IV (KMG-IV): sequencing the most valuable type-strain genomes for metagenomic binning, comparative biology and taxonomic classification.</title>
        <authorList>
            <person name="Goeker M."/>
        </authorList>
    </citation>
    <scope>NUCLEOTIDE SEQUENCE [LARGE SCALE GENOMIC DNA]</scope>
    <source>
        <strain evidence="9 10">DSM 29158</strain>
    </source>
</reference>
<evidence type="ECO:0000313" key="9">
    <source>
        <dbReference type="EMBL" id="RPF56560.1"/>
    </source>
</evidence>
<evidence type="ECO:0000256" key="3">
    <source>
        <dbReference type="ARBA" id="ARBA00023235"/>
    </source>
</evidence>
<dbReference type="InterPro" id="IPR001406">
    <property type="entry name" value="PsdUridine_synth_TruA"/>
</dbReference>
<feature type="binding site" evidence="4 6">
    <location>
        <position position="110"/>
    </location>
    <ligand>
        <name>substrate</name>
    </ligand>
</feature>
<dbReference type="Proteomes" id="UP000277108">
    <property type="component" value="Unassembled WGS sequence"/>
</dbReference>
<dbReference type="GO" id="GO:0160147">
    <property type="term" value="F:tRNA pseudouridine(38-40) synthase activity"/>
    <property type="evidence" value="ECO:0007669"/>
    <property type="project" value="UniProtKB-EC"/>
</dbReference>
<dbReference type="EMBL" id="RKRK01000003">
    <property type="protein sequence ID" value="RPF56560.1"/>
    <property type="molecule type" value="Genomic_DNA"/>
</dbReference>
<protein>
    <recommendedName>
        <fullName evidence="4">tRNA pseudouridine synthase A</fullName>
        <ecNumber evidence="4">5.4.99.12</ecNumber>
    </recommendedName>
    <alternativeName>
        <fullName evidence="4">tRNA pseudouridine(38-40) synthase</fullName>
    </alternativeName>
    <alternativeName>
        <fullName evidence="4">tRNA pseudouridylate synthase I</fullName>
    </alternativeName>
    <alternativeName>
        <fullName evidence="4">tRNA-uridine isomerase I</fullName>
    </alternativeName>
</protein>
<dbReference type="NCBIfam" id="TIGR00071">
    <property type="entry name" value="hisT_truA"/>
    <property type="match status" value="1"/>
</dbReference>
<evidence type="ECO:0000256" key="5">
    <source>
        <dbReference type="PIRSR" id="PIRSR001430-1"/>
    </source>
</evidence>
<proteinExistence type="inferred from homology"/>
<evidence type="ECO:0000313" key="10">
    <source>
        <dbReference type="Proteomes" id="UP000277108"/>
    </source>
</evidence>
<dbReference type="Gene3D" id="3.30.70.580">
    <property type="entry name" value="Pseudouridine synthase I, catalytic domain, N-terminal subdomain"/>
    <property type="match status" value="1"/>
</dbReference>
<dbReference type="Pfam" id="PF01416">
    <property type="entry name" value="PseudoU_synth_1"/>
    <property type="match status" value="2"/>
</dbReference>
<dbReference type="OrthoDB" id="9811823at2"/>
<evidence type="ECO:0000256" key="7">
    <source>
        <dbReference type="RuleBase" id="RU003792"/>
    </source>
</evidence>
<dbReference type="GO" id="GO:0003723">
    <property type="term" value="F:RNA binding"/>
    <property type="evidence" value="ECO:0007669"/>
    <property type="project" value="InterPro"/>
</dbReference>
<dbReference type="PANTHER" id="PTHR11142">
    <property type="entry name" value="PSEUDOURIDYLATE SYNTHASE"/>
    <property type="match status" value="1"/>
</dbReference>
<dbReference type="RefSeq" id="WP_123807927.1">
    <property type="nucleotide sequence ID" value="NZ_RKRK01000003.1"/>
</dbReference>
<organism evidence="9 10">
    <name type="scientific">Abyssicoccus albus</name>
    <dbReference type="NCBI Taxonomy" id="1817405"/>
    <lineage>
        <taxon>Bacteria</taxon>
        <taxon>Bacillati</taxon>
        <taxon>Bacillota</taxon>
        <taxon>Bacilli</taxon>
        <taxon>Bacillales</taxon>
        <taxon>Abyssicoccaceae</taxon>
    </lineage>
</organism>
<dbReference type="GO" id="GO:0031119">
    <property type="term" value="P:tRNA pseudouridine synthesis"/>
    <property type="evidence" value="ECO:0007669"/>
    <property type="project" value="UniProtKB-UniRule"/>
</dbReference>
<feature type="domain" description="Pseudouridine synthase I TruA alpha/beta" evidence="8">
    <location>
        <begin position="143"/>
        <end position="244"/>
    </location>
</feature>